<protein>
    <recommendedName>
        <fullName evidence="5">Apolipophorin</fullName>
    </recommendedName>
</protein>
<dbReference type="RefSeq" id="WP_099875405.1">
    <property type="nucleotide sequence ID" value="NZ_CP024608.1"/>
</dbReference>
<dbReference type="OrthoDB" id="8759341at2"/>
<evidence type="ECO:0000256" key="1">
    <source>
        <dbReference type="SAM" id="MobiDB-lite"/>
    </source>
</evidence>
<feature type="chain" id="PRO_5013541310" description="Apolipophorin" evidence="2">
    <location>
        <begin position="21"/>
        <end position="110"/>
    </location>
</feature>
<keyword evidence="2" id="KW-0732">Signal</keyword>
<sequence>MKITSLIGCAALAAALAALGGCHKDEQGMGPAQKAGAKLDQAGDTVGDNLKANVDKAEEAGKKITDAAKATGDKINEATQDASKGLDQATENVGKKVEQAGEKIQEAARK</sequence>
<evidence type="ECO:0000256" key="2">
    <source>
        <dbReference type="SAM" id="SignalP"/>
    </source>
</evidence>
<name>A0A2D2DKF0_9BURK</name>
<keyword evidence="4" id="KW-1185">Reference proteome</keyword>
<evidence type="ECO:0008006" key="5">
    <source>
        <dbReference type="Google" id="ProtNLM"/>
    </source>
</evidence>
<feature type="signal peptide" evidence="2">
    <location>
        <begin position="1"/>
        <end position="20"/>
    </location>
</feature>
<dbReference type="KEGG" id="mass:CR152_13645"/>
<dbReference type="PROSITE" id="PS51257">
    <property type="entry name" value="PROKAR_LIPOPROTEIN"/>
    <property type="match status" value="1"/>
</dbReference>
<feature type="region of interest" description="Disordered" evidence="1">
    <location>
        <begin position="72"/>
        <end position="110"/>
    </location>
</feature>
<reference evidence="3" key="1">
    <citation type="submission" date="2017-10" db="EMBL/GenBank/DDBJ databases">
        <title>Massilia psychrophilum sp. nov., a novel purple-pigmented bacterium isolated from Tianshan glacier, Xinjiang Municipality, China.</title>
        <authorList>
            <person name="Wang H."/>
        </authorList>
    </citation>
    <scope>NUCLEOTIDE SEQUENCE [LARGE SCALE GENOMIC DNA]</scope>
    <source>
        <strain evidence="3">B2</strain>
    </source>
</reference>
<dbReference type="Gene3D" id="1.20.120.20">
    <property type="entry name" value="Apolipoprotein"/>
    <property type="match status" value="1"/>
</dbReference>
<accession>A0A2D2DKF0</accession>
<evidence type="ECO:0000313" key="3">
    <source>
        <dbReference type="EMBL" id="ATQ75447.1"/>
    </source>
</evidence>
<dbReference type="AlphaFoldDB" id="A0A2D2DKF0"/>
<evidence type="ECO:0000313" key="4">
    <source>
        <dbReference type="Proteomes" id="UP000229897"/>
    </source>
</evidence>
<proteinExistence type="predicted"/>
<dbReference type="Proteomes" id="UP000229897">
    <property type="component" value="Chromosome"/>
</dbReference>
<gene>
    <name evidence="3" type="ORF">CR152_13645</name>
</gene>
<feature type="compositionally biased region" description="Basic and acidic residues" evidence="1">
    <location>
        <begin position="93"/>
        <end position="110"/>
    </location>
</feature>
<dbReference type="EMBL" id="CP024608">
    <property type="protein sequence ID" value="ATQ75447.1"/>
    <property type="molecule type" value="Genomic_DNA"/>
</dbReference>
<organism evidence="3 4">
    <name type="scientific">Massilia violaceinigra</name>
    <dbReference type="NCBI Taxonomy" id="2045208"/>
    <lineage>
        <taxon>Bacteria</taxon>
        <taxon>Pseudomonadati</taxon>
        <taxon>Pseudomonadota</taxon>
        <taxon>Betaproteobacteria</taxon>
        <taxon>Burkholderiales</taxon>
        <taxon>Oxalobacteraceae</taxon>
        <taxon>Telluria group</taxon>
        <taxon>Massilia</taxon>
    </lineage>
</organism>